<dbReference type="AlphaFoldDB" id="A0A977KZ99"/>
<evidence type="ECO:0000313" key="2">
    <source>
        <dbReference type="EMBL" id="UXE62598.1"/>
    </source>
</evidence>
<accession>A0A977KZ99</accession>
<dbReference type="CDD" id="cd19096">
    <property type="entry name" value="AKR_Fe-S_oxidoreductase"/>
    <property type="match status" value="1"/>
</dbReference>
<feature type="domain" description="NADP-dependent oxidoreductase" evidence="1">
    <location>
        <begin position="40"/>
        <end position="167"/>
    </location>
</feature>
<dbReference type="PANTHER" id="PTHR43312">
    <property type="entry name" value="D-THREO-ALDOSE 1-DEHYDROGENASE"/>
    <property type="match status" value="1"/>
</dbReference>
<protein>
    <submittedName>
        <fullName evidence="2">Aldo/keto reductase</fullName>
    </submittedName>
</protein>
<dbReference type="PANTHER" id="PTHR43312:SF2">
    <property type="entry name" value="OXIDOREDUCTASE"/>
    <property type="match status" value="1"/>
</dbReference>
<sequence>MQYRRFGRTELAMPVFSCGGMRYQHQWQDCDLAQIPAAGQQNLAAIIEQSLALGINHIETARGYGTSEMQLGQILPKLPREKLIIQTKVSPKENAQAFRADFEQSLNYLKLDYVDLLGLHGINNAEVLDYCLRPGGCLEVAQQLQAEGKVRFIGFSTHAPTEIIIQAIETNQFDYLNLHWYYIFQDNWPAIAAVTAKDMGVFIISPSDKGGQLYNPPQKLVDLCQPLSPIVFNNLFCLSHPQIHTLSIGASRPTDFAEHLKTLDYLDQAEAVLAPILEKLEQALIDTFGKEWVDTWQLGLPSPEVVPNNISIRTILWLRNLAMAYDLTDYGKMRYNLLGNGGHWFPGQQAKNVQALDFSLCLQHSPHREIIPQLLQETDQLLGGESVKRLSQST</sequence>
<dbReference type="InterPro" id="IPR023210">
    <property type="entry name" value="NADP_OxRdtase_dom"/>
</dbReference>
<dbReference type="InterPro" id="IPR036812">
    <property type="entry name" value="NAD(P)_OxRdtase_dom_sf"/>
</dbReference>
<dbReference type="SUPFAM" id="SSF51430">
    <property type="entry name" value="NAD(P)-linked oxidoreductase"/>
    <property type="match status" value="1"/>
</dbReference>
<evidence type="ECO:0000259" key="1">
    <source>
        <dbReference type="Pfam" id="PF00248"/>
    </source>
</evidence>
<dbReference type="EMBL" id="CP073041">
    <property type="protein sequence ID" value="UXE62598.1"/>
    <property type="molecule type" value="Genomic_DNA"/>
</dbReference>
<dbReference type="KEGG" id="wna:KA717_07540"/>
<dbReference type="FunFam" id="3.20.20.100:FF:000070">
    <property type="entry name" value="Aldo/keto reductase"/>
    <property type="match status" value="1"/>
</dbReference>
<dbReference type="Gene3D" id="3.20.20.100">
    <property type="entry name" value="NADP-dependent oxidoreductase domain"/>
    <property type="match status" value="1"/>
</dbReference>
<name>A0A977KZ99_9CYAN</name>
<dbReference type="Proteomes" id="UP001065613">
    <property type="component" value="Chromosome"/>
</dbReference>
<reference evidence="2" key="1">
    <citation type="submission" date="2021-04" db="EMBL/GenBank/DDBJ databases">
        <title>Genome sequence of Woronichinia naegeliana from Washington state freshwater lake bloom.</title>
        <authorList>
            <person name="Dreher T.W."/>
        </authorList>
    </citation>
    <scope>NUCLEOTIDE SEQUENCE</scope>
    <source>
        <strain evidence="2">WA131</strain>
    </source>
</reference>
<gene>
    <name evidence="2" type="ORF">KA717_07540</name>
</gene>
<dbReference type="InterPro" id="IPR053135">
    <property type="entry name" value="AKR2_Oxidoreductase"/>
</dbReference>
<organism evidence="2">
    <name type="scientific">Woronichinia naegeliana WA131</name>
    <dbReference type="NCBI Taxonomy" id="2824559"/>
    <lineage>
        <taxon>Bacteria</taxon>
        <taxon>Bacillati</taxon>
        <taxon>Cyanobacteriota</taxon>
        <taxon>Cyanophyceae</taxon>
        <taxon>Synechococcales</taxon>
        <taxon>Coelosphaeriaceae</taxon>
        <taxon>Woronichinia</taxon>
    </lineage>
</organism>
<proteinExistence type="predicted"/>
<dbReference type="Pfam" id="PF00248">
    <property type="entry name" value="Aldo_ket_red"/>
    <property type="match status" value="1"/>
</dbReference>